<proteinExistence type="predicted"/>
<protein>
    <recommendedName>
        <fullName evidence="3">Sulfotransferase family protein</fullName>
    </recommendedName>
</protein>
<keyword evidence="2" id="KW-1185">Reference proteome</keyword>
<dbReference type="InterPro" id="IPR027417">
    <property type="entry name" value="P-loop_NTPase"/>
</dbReference>
<dbReference type="Gene3D" id="3.40.50.300">
    <property type="entry name" value="P-loop containing nucleotide triphosphate hydrolases"/>
    <property type="match status" value="1"/>
</dbReference>
<accession>A0A1I6JSZ1</accession>
<name>A0A1I6JSZ1_9SPHN</name>
<dbReference type="SUPFAM" id="SSF52540">
    <property type="entry name" value="P-loop containing nucleoside triphosphate hydrolases"/>
    <property type="match status" value="1"/>
</dbReference>
<dbReference type="EMBL" id="FOZG01000001">
    <property type="protein sequence ID" value="SFR82104.1"/>
    <property type="molecule type" value="Genomic_DNA"/>
</dbReference>
<evidence type="ECO:0008006" key="3">
    <source>
        <dbReference type="Google" id="ProtNLM"/>
    </source>
</evidence>
<dbReference type="AlphaFoldDB" id="A0A1I6JSZ1"/>
<dbReference type="Proteomes" id="UP000198824">
    <property type="component" value="Unassembled WGS sequence"/>
</dbReference>
<sequence>MNIFVLCTGRCGSRTFVQACSHFSNYSAGHETRVKMIGADKFAYPADHIEADNRLAWHLGRLDAIYGDDAFYVHLTRDREKVVASYAERWAAVGGIMPAYLNGVLRAGRHSRRAAAEDFVDTVEASIAAFLKDKSMTMSVRLEEAAAWFPAFCRRIGAEGDVQAASAEWSHAHNSRRPRTGIRKLKQKIKGIQQVLVEPPLG</sequence>
<reference evidence="1 2" key="1">
    <citation type="submission" date="2016-10" db="EMBL/GenBank/DDBJ databases">
        <authorList>
            <person name="de Groot N.N."/>
        </authorList>
    </citation>
    <scope>NUCLEOTIDE SEQUENCE [LARGE SCALE GENOMIC DNA]</scope>
    <source>
        <strain evidence="1 2">S5-249</strain>
    </source>
</reference>
<evidence type="ECO:0000313" key="1">
    <source>
        <dbReference type="EMBL" id="SFR82104.1"/>
    </source>
</evidence>
<gene>
    <name evidence="1" type="ORF">SAMN05192580_0814</name>
</gene>
<organism evidence="1 2">
    <name type="scientific">Sphingomonas jatrophae</name>
    <dbReference type="NCBI Taxonomy" id="1166337"/>
    <lineage>
        <taxon>Bacteria</taxon>
        <taxon>Pseudomonadati</taxon>
        <taxon>Pseudomonadota</taxon>
        <taxon>Alphaproteobacteria</taxon>
        <taxon>Sphingomonadales</taxon>
        <taxon>Sphingomonadaceae</taxon>
        <taxon>Sphingomonas</taxon>
    </lineage>
</organism>
<evidence type="ECO:0000313" key="2">
    <source>
        <dbReference type="Proteomes" id="UP000198824"/>
    </source>
</evidence>